<evidence type="ECO:0000256" key="2">
    <source>
        <dbReference type="ARBA" id="ARBA00022692"/>
    </source>
</evidence>
<dbReference type="GO" id="GO:0016020">
    <property type="term" value="C:membrane"/>
    <property type="evidence" value="ECO:0007669"/>
    <property type="project" value="UniProtKB-SubCell"/>
</dbReference>
<keyword evidence="4 5" id="KW-0472">Membrane</keyword>
<dbReference type="Pfam" id="PF05101">
    <property type="entry name" value="VirB3"/>
    <property type="match status" value="1"/>
</dbReference>
<evidence type="ECO:0000313" key="7">
    <source>
        <dbReference type="Proteomes" id="UP000094893"/>
    </source>
</evidence>
<dbReference type="AlphaFoldDB" id="A0A1C2ITZ6"/>
<name>A0A1C2ITZ6_ACITH</name>
<evidence type="ECO:0000256" key="3">
    <source>
        <dbReference type="ARBA" id="ARBA00022989"/>
    </source>
</evidence>
<accession>A0A1C2ITZ6</accession>
<feature type="transmembrane region" description="Helical" evidence="5">
    <location>
        <begin position="40"/>
        <end position="68"/>
    </location>
</feature>
<protein>
    <recommendedName>
        <fullName evidence="8">Conjugal transfer protein TrbD</fullName>
    </recommendedName>
</protein>
<evidence type="ECO:0000256" key="1">
    <source>
        <dbReference type="ARBA" id="ARBA00004370"/>
    </source>
</evidence>
<dbReference type="Proteomes" id="UP000094893">
    <property type="component" value="Unassembled WGS sequence"/>
</dbReference>
<organism evidence="6 7">
    <name type="scientific">Acidithiobacillus thiooxidans</name>
    <name type="common">Thiobacillus thiooxidans</name>
    <dbReference type="NCBI Taxonomy" id="930"/>
    <lineage>
        <taxon>Bacteria</taxon>
        <taxon>Pseudomonadati</taxon>
        <taxon>Pseudomonadota</taxon>
        <taxon>Acidithiobacillia</taxon>
        <taxon>Acidithiobacillales</taxon>
        <taxon>Acidithiobacillaceae</taxon>
        <taxon>Acidithiobacillus</taxon>
    </lineage>
</organism>
<evidence type="ECO:0000256" key="4">
    <source>
        <dbReference type="ARBA" id="ARBA00023136"/>
    </source>
</evidence>
<comment type="caution">
    <text evidence="6">The sequence shown here is derived from an EMBL/GenBank/DDBJ whole genome shotgun (WGS) entry which is preliminary data.</text>
</comment>
<evidence type="ECO:0000256" key="5">
    <source>
        <dbReference type="SAM" id="Phobius"/>
    </source>
</evidence>
<evidence type="ECO:0000313" key="6">
    <source>
        <dbReference type="EMBL" id="OCX68223.1"/>
    </source>
</evidence>
<keyword evidence="3 5" id="KW-1133">Transmembrane helix</keyword>
<sequence length="106" mass="11350">MSAANGEVVLTRRIPIHSSLLRPQLLGGAERELAIVNATLVAALIFGVGGAIGIGMGLVLGTTVHFMLTIAAKKDDKGMAVYRRQIHQQNFYAASAWVEAQNQLNH</sequence>
<proteinExistence type="predicted"/>
<dbReference type="RefSeq" id="WP_024894049.1">
    <property type="nucleotide sequence ID" value="NZ_LWRZ01000083.1"/>
</dbReference>
<keyword evidence="2 5" id="KW-0812">Transmembrane</keyword>
<gene>
    <name evidence="6" type="ORF">A6P07_18540</name>
</gene>
<evidence type="ECO:0008006" key="8">
    <source>
        <dbReference type="Google" id="ProtNLM"/>
    </source>
</evidence>
<comment type="subcellular location">
    <subcellularLocation>
        <location evidence="1">Membrane</location>
    </subcellularLocation>
</comment>
<dbReference type="EMBL" id="LWSA01000307">
    <property type="protein sequence ID" value="OCX68223.1"/>
    <property type="molecule type" value="Genomic_DNA"/>
</dbReference>
<reference evidence="6 7" key="1">
    <citation type="journal article" date="2016" name="Int. J. Mol. Sci.">
        <title>Comparative genomics of the extreme acidophile Acidithiobacillus thiooxidans reveals intraspecific divergence and niche adaptation.</title>
        <authorList>
            <person name="Zhang X."/>
            <person name="Feng X."/>
            <person name="Tao J."/>
            <person name="Ma L."/>
            <person name="Xiao Y."/>
            <person name="Liang Y."/>
            <person name="Liu X."/>
            <person name="Yin H."/>
        </authorList>
    </citation>
    <scope>NUCLEOTIDE SEQUENCE [LARGE SCALE GENOMIC DNA]</scope>
    <source>
        <strain evidence="6 7">A02</strain>
    </source>
</reference>
<dbReference type="InterPro" id="IPR007792">
    <property type="entry name" value="T4SS_VirB3/TrbD/AvhB"/>
</dbReference>